<feature type="compositionally biased region" description="Polar residues" evidence="1">
    <location>
        <begin position="739"/>
        <end position="756"/>
    </location>
</feature>
<feature type="region of interest" description="Disordered" evidence="1">
    <location>
        <begin position="963"/>
        <end position="1098"/>
    </location>
</feature>
<gene>
    <name evidence="2" type="ORF">VHEMI08174</name>
</gene>
<feature type="compositionally biased region" description="Polar residues" evidence="1">
    <location>
        <begin position="319"/>
        <end position="331"/>
    </location>
</feature>
<reference evidence="2 3" key="1">
    <citation type="journal article" date="2015" name="Genome Announc.">
        <title>Draft Genome Sequence and Gene Annotation of the Entomopathogenic Fungus Verticillium hemipterigenum.</title>
        <authorList>
            <person name="Horn F."/>
            <person name="Habel A."/>
            <person name="Scharf D.H."/>
            <person name="Dworschak J."/>
            <person name="Brakhage A.A."/>
            <person name="Guthke R."/>
            <person name="Hertweck C."/>
            <person name="Linde J."/>
        </authorList>
    </citation>
    <scope>NUCLEOTIDE SEQUENCE [LARGE SCALE GENOMIC DNA]</scope>
</reference>
<name>A0A0A1TMQ6_9HYPO</name>
<feature type="region of interest" description="Disordered" evidence="1">
    <location>
        <begin position="652"/>
        <end position="891"/>
    </location>
</feature>
<feature type="compositionally biased region" description="Basic and acidic residues" evidence="1">
    <location>
        <begin position="707"/>
        <end position="718"/>
    </location>
</feature>
<dbReference type="Proteomes" id="UP000039046">
    <property type="component" value="Unassembled WGS sequence"/>
</dbReference>
<feature type="region of interest" description="Disordered" evidence="1">
    <location>
        <begin position="591"/>
        <end position="623"/>
    </location>
</feature>
<feature type="compositionally biased region" description="Acidic residues" evidence="1">
    <location>
        <begin position="652"/>
        <end position="662"/>
    </location>
</feature>
<feature type="compositionally biased region" description="Acidic residues" evidence="1">
    <location>
        <begin position="973"/>
        <end position="982"/>
    </location>
</feature>
<keyword evidence="3" id="KW-1185">Reference proteome</keyword>
<dbReference type="HOGENOM" id="CLU_270126_0_0_1"/>
<feature type="compositionally biased region" description="Acidic residues" evidence="1">
    <location>
        <begin position="830"/>
        <end position="845"/>
    </location>
</feature>
<sequence length="1098" mass="117985">MLGSTTRPQQGSRLPRYSLPASCIPFFPACSNTTNTFYSTMTQRECLSDTHRWAKCLASDTNQTSLRAWSRIPATSKTVNNFSGTIMKRIGLPSRRNRRPAPPKAIEPKPTSQLQQPARRVRRRLESYEPSTETISLKAAAMSRLEIASLKMKALSDVSQCIQLRPTKLTLQHLQQSRLGRYVQVVPLKRRHDESAADGNHLSTYAQCQSGSADLFLRRKSAVFATPKRINANVHGPSCTKSPMSSERPVLSPAGISPAGQLPMAVTVLQQSISPTKIETKQSSPLKLKPRRISETVVSLSPVLGPVKAEPSPIKPASPANSPLNSAQKCANSPSAIGSGLRVVANAPVDLSQSPVAAATPCPKPVSQTLSMEQPSPSKSSPATHQTPSKPTAIKPSTPKIFNLDLTADAPSPLGALSLLFASPTVASPALSLGTPNKNPDFNFGSTSPSFNSVSWLQHAEAFPVRALKKASRRLSEPLIRNCFKSSMRRQSMSPQKLIFNAEVTFDKAASEAVSTKPAIDAKPTIPTFKLTSPVVEKANVESPLKKTAKSSKRKSVSFSEDKENFESECLPTNEVLNIDMHENPDIFGAKSTPVLTSPSTKPLSSISETADEPVVEVPKENTPSIKDAGLGLGLVAASTEVSEVKIFDEAEAEAEAEAEEPVVEKMPTPPTTRSSFTAVNIVEDSVAKLSEPVPTPAKAQEYDYDSPGRDYMREFIKRSKPKRALSATETGSPMPVSTRRQALQAKSPNTDSPGSNKRKNGADAEVQETPPKKNKPNKEGPSPKKAKTPTKSPVKSPYRSPAMRALANNPEPVEAGGEGKWLSMPSAADDADVDDDDDIDEEDFGLAPPENDTLVLSPTRRSSRIRNQERPVRAVRPAPVKLEAGDQDTDVLGRTPAQITRITRKNTNANMNNAMHAKHVVARLGRQRDAVDDVKPVRKTKVDDRVVGWLSPIASFQEISARKTKTTKKIGEDEDEEDCEPESPTKQVKKVVAAAPRKAGTPIKRPPTPTPGPVKKVSVSKMPSAKVASTKVPTSKAPSASKVPAPVKAPAASVAKGIPRPAKASGIAKPVGSAAASRVKNGTPAKPQRVTRAGLRR</sequence>
<dbReference type="EMBL" id="CDHN01000004">
    <property type="protein sequence ID" value="CEJ92525.1"/>
    <property type="molecule type" value="Genomic_DNA"/>
</dbReference>
<feature type="region of interest" description="Disordered" evidence="1">
    <location>
        <begin position="90"/>
        <end position="121"/>
    </location>
</feature>
<dbReference type="AlphaFoldDB" id="A0A0A1TMQ6"/>
<feature type="region of interest" description="Disordered" evidence="1">
    <location>
        <begin position="306"/>
        <end position="331"/>
    </location>
</feature>
<evidence type="ECO:0000313" key="3">
    <source>
        <dbReference type="Proteomes" id="UP000039046"/>
    </source>
</evidence>
<dbReference type="OrthoDB" id="4207369at2759"/>
<evidence type="ECO:0000256" key="1">
    <source>
        <dbReference type="SAM" id="MobiDB-lite"/>
    </source>
</evidence>
<feature type="compositionally biased region" description="Polar residues" evidence="1">
    <location>
        <begin position="366"/>
        <end position="390"/>
    </location>
</feature>
<feature type="region of interest" description="Disordered" evidence="1">
    <location>
        <begin position="356"/>
        <end position="398"/>
    </location>
</feature>
<protein>
    <submittedName>
        <fullName evidence="2">Uncharacterized protein</fullName>
    </submittedName>
</protein>
<proteinExistence type="predicted"/>
<feature type="compositionally biased region" description="Low complexity" evidence="1">
    <location>
        <begin position="1014"/>
        <end position="1057"/>
    </location>
</feature>
<organism evidence="2 3">
    <name type="scientific">[Torrubiella] hemipterigena</name>
    <dbReference type="NCBI Taxonomy" id="1531966"/>
    <lineage>
        <taxon>Eukaryota</taxon>
        <taxon>Fungi</taxon>
        <taxon>Dikarya</taxon>
        <taxon>Ascomycota</taxon>
        <taxon>Pezizomycotina</taxon>
        <taxon>Sordariomycetes</taxon>
        <taxon>Hypocreomycetidae</taxon>
        <taxon>Hypocreales</taxon>
        <taxon>Clavicipitaceae</taxon>
        <taxon>Clavicipitaceae incertae sedis</taxon>
        <taxon>'Torrubiella' clade</taxon>
    </lineage>
</organism>
<feature type="compositionally biased region" description="Polar residues" evidence="1">
    <location>
        <begin position="594"/>
        <end position="609"/>
    </location>
</feature>
<evidence type="ECO:0000313" key="2">
    <source>
        <dbReference type="EMBL" id="CEJ92525.1"/>
    </source>
</evidence>
<accession>A0A0A1TMQ6</accession>